<reference evidence="2" key="1">
    <citation type="journal article" date="2015" name="Sci. Rep.">
        <title>Tissue- and time-dependent transcription in Ixodes ricinus salivary glands and midguts when blood feeding on the vertebrate host.</title>
        <authorList>
            <person name="Kotsyfakis M."/>
            <person name="Schwarz A."/>
            <person name="Erhart J."/>
            <person name="Ribeiro J.M."/>
        </authorList>
    </citation>
    <scope>NUCLEOTIDE SEQUENCE</scope>
    <source>
        <tissue evidence="2">Salivary gland and midgut</tissue>
    </source>
</reference>
<proteinExistence type="evidence at transcript level"/>
<organism evidence="2">
    <name type="scientific">Ixodes ricinus</name>
    <name type="common">Common tick</name>
    <name type="synonym">Acarus ricinus</name>
    <dbReference type="NCBI Taxonomy" id="34613"/>
    <lineage>
        <taxon>Eukaryota</taxon>
        <taxon>Metazoa</taxon>
        <taxon>Ecdysozoa</taxon>
        <taxon>Arthropoda</taxon>
        <taxon>Chelicerata</taxon>
        <taxon>Arachnida</taxon>
        <taxon>Acari</taxon>
        <taxon>Parasitiformes</taxon>
        <taxon>Ixodida</taxon>
        <taxon>Ixodoidea</taxon>
        <taxon>Ixodidae</taxon>
        <taxon>Ixodinae</taxon>
        <taxon>Ixodes</taxon>
    </lineage>
</organism>
<dbReference type="Pfam" id="PF16054">
    <property type="entry name" value="TMEM72"/>
    <property type="match status" value="1"/>
</dbReference>
<evidence type="ECO:0000313" key="2">
    <source>
        <dbReference type="EMBL" id="JAB83645.1"/>
    </source>
</evidence>
<dbReference type="PANTHER" id="PTHR28474">
    <property type="entry name" value="TRANSMEMBRANE PROTEIN 72"/>
    <property type="match status" value="1"/>
</dbReference>
<feature type="transmembrane region" description="Helical" evidence="1">
    <location>
        <begin position="116"/>
        <end position="133"/>
    </location>
</feature>
<keyword evidence="1" id="KW-0812">Transmembrane</keyword>
<dbReference type="EMBL" id="GANP01000823">
    <property type="protein sequence ID" value="JAB83645.1"/>
    <property type="molecule type" value="mRNA"/>
</dbReference>
<accession>V5HIY2</accession>
<keyword evidence="1" id="KW-0472">Membrane</keyword>
<keyword evidence="1" id="KW-1133">Transmembrane helix</keyword>
<dbReference type="InterPro" id="IPR032055">
    <property type="entry name" value="TMEM72"/>
</dbReference>
<protein>
    <submittedName>
        <fullName evidence="2">Putative conserved plasma membrane protein</fullName>
    </submittedName>
</protein>
<feature type="transmembrane region" description="Helical" evidence="1">
    <location>
        <begin position="12"/>
        <end position="34"/>
    </location>
</feature>
<sequence>MSYRPNQGLYRTLDLVTPATRVWGILTAIVYWGIGADLAFHGFDLGIYILISAVLITLLETAFAVDLFLEVCVREERGCCLRLWRGIRWVDLWRKSILYTGMSALCFWYPCNVWLAILAGVMTLVLCILYLILTYKNHLEVKEALLADKEASYDRFEDFQEEVDVDDTLPEPDVGTVGDQDRILQV</sequence>
<evidence type="ECO:0000256" key="1">
    <source>
        <dbReference type="SAM" id="Phobius"/>
    </source>
</evidence>
<dbReference type="PANTHER" id="PTHR28474:SF1">
    <property type="entry name" value="TRANSMEMBRANE PROTEIN 72"/>
    <property type="match status" value="1"/>
</dbReference>
<dbReference type="AlphaFoldDB" id="V5HIY2"/>
<feature type="transmembrane region" description="Helical" evidence="1">
    <location>
        <begin position="46"/>
        <end position="71"/>
    </location>
</feature>
<name>V5HIY2_IXORI</name>